<feature type="transmembrane region" description="Helical" evidence="2">
    <location>
        <begin position="89"/>
        <end position="111"/>
    </location>
</feature>
<feature type="region of interest" description="Disordered" evidence="1">
    <location>
        <begin position="1"/>
        <end position="26"/>
    </location>
</feature>
<name>A0A7K2IMH7_9ACTN</name>
<proteinExistence type="predicted"/>
<dbReference type="AlphaFoldDB" id="A0A7K2IMH7"/>
<dbReference type="Proteomes" id="UP000467124">
    <property type="component" value="Unassembled WGS sequence"/>
</dbReference>
<keyword evidence="2" id="KW-1133">Transmembrane helix</keyword>
<reference evidence="3 4" key="1">
    <citation type="journal article" date="2019" name="Nat. Commun.">
        <title>The antimicrobial potential of Streptomyces from insect microbiomes.</title>
        <authorList>
            <person name="Chevrette M.G."/>
            <person name="Carlson C.M."/>
            <person name="Ortega H.E."/>
            <person name="Thomas C."/>
            <person name="Ananiev G.E."/>
            <person name="Barns K.J."/>
            <person name="Book A.J."/>
            <person name="Cagnazzo J."/>
            <person name="Carlos C."/>
            <person name="Flanigan W."/>
            <person name="Grubbs K.J."/>
            <person name="Horn H.A."/>
            <person name="Hoffmann F.M."/>
            <person name="Klassen J.L."/>
            <person name="Knack J.J."/>
            <person name="Lewin G.R."/>
            <person name="McDonald B.R."/>
            <person name="Muller L."/>
            <person name="Melo W.G.P."/>
            <person name="Pinto-Tomas A.A."/>
            <person name="Schmitz A."/>
            <person name="Wendt-Pienkowski E."/>
            <person name="Wildman S."/>
            <person name="Zhao M."/>
            <person name="Zhang F."/>
            <person name="Bugni T.S."/>
            <person name="Andes D.R."/>
            <person name="Pupo M.T."/>
            <person name="Currie C.R."/>
        </authorList>
    </citation>
    <scope>NUCLEOTIDE SEQUENCE [LARGE SCALE GENOMIC DNA]</scope>
    <source>
        <strain evidence="3 4">SID5840</strain>
    </source>
</reference>
<dbReference type="RefSeq" id="WP_161112306.1">
    <property type="nucleotide sequence ID" value="NZ_JBHWJG010000013.1"/>
</dbReference>
<keyword evidence="2" id="KW-0812">Transmembrane</keyword>
<comment type="caution">
    <text evidence="3">The sequence shown here is derived from an EMBL/GenBank/DDBJ whole genome shotgun (WGS) entry which is preliminary data.</text>
</comment>
<dbReference type="EMBL" id="WWHY01000001">
    <property type="protein sequence ID" value="MYR31188.1"/>
    <property type="molecule type" value="Genomic_DNA"/>
</dbReference>
<feature type="compositionally biased region" description="Pro residues" evidence="1">
    <location>
        <begin position="16"/>
        <end position="26"/>
    </location>
</feature>
<evidence type="ECO:0000313" key="4">
    <source>
        <dbReference type="Proteomes" id="UP000467124"/>
    </source>
</evidence>
<keyword evidence="2" id="KW-0472">Membrane</keyword>
<feature type="transmembrane region" description="Helical" evidence="2">
    <location>
        <begin position="145"/>
        <end position="163"/>
    </location>
</feature>
<accession>A0A7K2IMH7</accession>
<evidence type="ECO:0000313" key="3">
    <source>
        <dbReference type="EMBL" id="MYR31188.1"/>
    </source>
</evidence>
<sequence length="183" mass="18499">MYPPQPPGGPYQGEPGPYPPGGPPPAPAMPGTAITVRVLMFVGGACGLLLGLLMWGVAGLAAGGGDVGREFLRGMQENGLPLTASEAGALFGLLGLIPFVYGVLSIVLASLMGRRSAAILWTIVVFHILAALILLFSIVTGGFGAIVPLLFAIGMIVLMLLPITRAYYGLGTAGAGPPGPGVH</sequence>
<gene>
    <name evidence="3" type="ORF">GTW20_02595</name>
</gene>
<feature type="transmembrane region" description="Helical" evidence="2">
    <location>
        <begin position="118"/>
        <end position="139"/>
    </location>
</feature>
<organism evidence="3 4">
    <name type="scientific">Nocardiopsis alba</name>
    <dbReference type="NCBI Taxonomy" id="53437"/>
    <lineage>
        <taxon>Bacteria</taxon>
        <taxon>Bacillati</taxon>
        <taxon>Actinomycetota</taxon>
        <taxon>Actinomycetes</taxon>
        <taxon>Streptosporangiales</taxon>
        <taxon>Nocardiopsidaceae</taxon>
        <taxon>Nocardiopsis</taxon>
    </lineage>
</organism>
<evidence type="ECO:0000256" key="1">
    <source>
        <dbReference type="SAM" id="MobiDB-lite"/>
    </source>
</evidence>
<feature type="transmembrane region" description="Helical" evidence="2">
    <location>
        <begin position="38"/>
        <end position="62"/>
    </location>
</feature>
<evidence type="ECO:0000256" key="2">
    <source>
        <dbReference type="SAM" id="Phobius"/>
    </source>
</evidence>
<protein>
    <submittedName>
        <fullName evidence="3">Uncharacterized protein</fullName>
    </submittedName>
</protein>